<feature type="domain" description="ABC transporter" evidence="9">
    <location>
        <begin position="369"/>
        <end position="603"/>
    </location>
</feature>
<evidence type="ECO:0000256" key="5">
    <source>
        <dbReference type="ARBA" id="ARBA00022840"/>
    </source>
</evidence>
<dbReference type="GO" id="GO:0005886">
    <property type="term" value="C:plasma membrane"/>
    <property type="evidence" value="ECO:0007669"/>
    <property type="project" value="UniProtKB-SubCell"/>
</dbReference>
<dbReference type="InterPro" id="IPR011527">
    <property type="entry name" value="ABC1_TM_dom"/>
</dbReference>
<organism evidence="11 12">
    <name type="scientific">Enterococcus casseliflavus</name>
    <name type="common">Enterococcus flavescens</name>
    <dbReference type="NCBI Taxonomy" id="37734"/>
    <lineage>
        <taxon>Bacteria</taxon>
        <taxon>Bacillati</taxon>
        <taxon>Bacillota</taxon>
        <taxon>Bacilli</taxon>
        <taxon>Lactobacillales</taxon>
        <taxon>Enterococcaceae</taxon>
        <taxon>Enterococcus</taxon>
    </lineage>
</organism>
<evidence type="ECO:0000256" key="7">
    <source>
        <dbReference type="ARBA" id="ARBA00023136"/>
    </source>
</evidence>
<evidence type="ECO:0000256" key="1">
    <source>
        <dbReference type="ARBA" id="ARBA00004651"/>
    </source>
</evidence>
<evidence type="ECO:0000313" key="12">
    <source>
        <dbReference type="Proteomes" id="UP001268896"/>
    </source>
</evidence>
<dbReference type="PANTHER" id="PTHR43394:SF1">
    <property type="entry name" value="ATP-BINDING CASSETTE SUB-FAMILY B MEMBER 10, MITOCHONDRIAL"/>
    <property type="match status" value="1"/>
</dbReference>
<dbReference type="GO" id="GO:0005524">
    <property type="term" value="F:ATP binding"/>
    <property type="evidence" value="ECO:0007669"/>
    <property type="project" value="UniProtKB-KW"/>
</dbReference>
<dbReference type="PANTHER" id="PTHR43394">
    <property type="entry name" value="ATP-DEPENDENT PERMEASE MDL1, MITOCHONDRIAL"/>
    <property type="match status" value="1"/>
</dbReference>
<evidence type="ECO:0000256" key="8">
    <source>
        <dbReference type="SAM" id="Phobius"/>
    </source>
</evidence>
<dbReference type="InterPro" id="IPR003593">
    <property type="entry name" value="AAA+_ATPase"/>
</dbReference>
<evidence type="ECO:0000313" key="11">
    <source>
        <dbReference type="EMBL" id="MDT2966383.1"/>
    </source>
</evidence>
<evidence type="ECO:0000256" key="3">
    <source>
        <dbReference type="ARBA" id="ARBA00022692"/>
    </source>
</evidence>
<dbReference type="InterPro" id="IPR036640">
    <property type="entry name" value="ABC1_TM_sf"/>
</dbReference>
<gene>
    <name evidence="11" type="ORF">P7I32_17575</name>
</gene>
<dbReference type="PROSITE" id="PS50893">
    <property type="entry name" value="ABC_TRANSPORTER_2"/>
    <property type="match status" value="1"/>
</dbReference>
<dbReference type="SUPFAM" id="SSF52540">
    <property type="entry name" value="P-loop containing nucleoside triphosphate hydrolases"/>
    <property type="match status" value="1"/>
</dbReference>
<dbReference type="InterPro" id="IPR027417">
    <property type="entry name" value="P-loop_NTPase"/>
</dbReference>
<keyword evidence="7 8" id="KW-0472">Membrane</keyword>
<keyword evidence="2" id="KW-0813">Transport</keyword>
<dbReference type="PROSITE" id="PS00211">
    <property type="entry name" value="ABC_TRANSPORTER_1"/>
    <property type="match status" value="1"/>
</dbReference>
<dbReference type="InterPro" id="IPR003439">
    <property type="entry name" value="ABC_transporter-like_ATP-bd"/>
</dbReference>
<dbReference type="Pfam" id="PF00664">
    <property type="entry name" value="ABC_membrane"/>
    <property type="match status" value="1"/>
</dbReference>
<sequence length="606" mass="68188">MRLLKKKNKKNITNASYEKPKDMKKAIKYFVALLNEYKATVTITVLSNIVSTVLFALVPWITAVVVDDVIKVMTNQSIINKWPTIQDTITMPIIYILMIAVVNFGLNYYQEYQMAKIGESVSLSLRKKLTEKMNKLPLKFYDNTQVGEILSKATTDIDKISEVIITGFNQFVYSFLTILLGIGILFVINAQMSFIVVAVLAIGVILTGLISVLNQKLFHNNMLTLSSLSTLTEETLSGNLVVKTYSKEIDFIEKLDGKIDEQYEANKLSQFVNFSIYPAIRFVNQIAFILAALFGARFAIQGILTVGLIQAFLQYLVQISEPINNSSYVINSFQGALVSIERIQEILADAEDTQYNGQVIRVDKPEGRIIFDHVSFGYSKEKLLMKDVSFEAKPNKTIAIVGPTGAGKTTLVNLLMRFYDINGGHIFFDNKDVKKISREELRKHFGMVLQDTWLFKGTVADNISYGKQHATREEIVEAAKIAQCDNFIRKLPQGYDTIISSDDGMISQGEQQLLTIARTVLSNPKVMILDEATSSIDTKTEKEIQTAIARVMQGRTSFVIAHRLSTIRNADLILVMDKGDIIEKGNHEELIQKNSFYAKLYNAQFN</sequence>
<proteinExistence type="predicted"/>
<feature type="transmembrane region" description="Helical" evidence="8">
    <location>
        <begin position="194"/>
        <end position="213"/>
    </location>
</feature>
<evidence type="ECO:0000259" key="10">
    <source>
        <dbReference type="PROSITE" id="PS50929"/>
    </source>
</evidence>
<feature type="domain" description="ABC transmembrane type-1" evidence="10">
    <location>
        <begin position="43"/>
        <end position="335"/>
    </location>
</feature>
<keyword evidence="3 8" id="KW-0812">Transmembrane</keyword>
<dbReference type="Gene3D" id="3.40.50.300">
    <property type="entry name" value="P-loop containing nucleotide triphosphate hydrolases"/>
    <property type="match status" value="1"/>
</dbReference>
<dbReference type="Gene3D" id="1.20.1560.10">
    <property type="entry name" value="ABC transporter type 1, transmembrane domain"/>
    <property type="match status" value="1"/>
</dbReference>
<evidence type="ECO:0000256" key="2">
    <source>
        <dbReference type="ARBA" id="ARBA00022448"/>
    </source>
</evidence>
<dbReference type="InterPro" id="IPR017871">
    <property type="entry name" value="ABC_transporter-like_CS"/>
</dbReference>
<comment type="subcellular location">
    <subcellularLocation>
        <location evidence="1">Cell membrane</location>
        <topology evidence="1">Multi-pass membrane protein</topology>
    </subcellularLocation>
</comment>
<keyword evidence="4" id="KW-0547">Nucleotide-binding</keyword>
<dbReference type="PROSITE" id="PS50929">
    <property type="entry name" value="ABC_TM1F"/>
    <property type="match status" value="1"/>
</dbReference>
<feature type="transmembrane region" description="Helical" evidence="8">
    <location>
        <begin position="45"/>
        <end position="66"/>
    </location>
</feature>
<name>A0AAW8UW79_ENTCA</name>
<dbReference type="EMBL" id="JARQDV010000037">
    <property type="protein sequence ID" value="MDT2966383.1"/>
    <property type="molecule type" value="Genomic_DNA"/>
</dbReference>
<feature type="transmembrane region" description="Helical" evidence="8">
    <location>
        <begin position="89"/>
        <end position="109"/>
    </location>
</feature>
<dbReference type="GO" id="GO:0016887">
    <property type="term" value="F:ATP hydrolysis activity"/>
    <property type="evidence" value="ECO:0007669"/>
    <property type="project" value="InterPro"/>
</dbReference>
<dbReference type="FunFam" id="3.40.50.300:FF:000287">
    <property type="entry name" value="Multidrug ABC transporter ATP-binding protein"/>
    <property type="match status" value="1"/>
</dbReference>
<comment type="caution">
    <text evidence="11">The sequence shown here is derived from an EMBL/GenBank/DDBJ whole genome shotgun (WGS) entry which is preliminary data.</text>
</comment>
<evidence type="ECO:0000256" key="6">
    <source>
        <dbReference type="ARBA" id="ARBA00022989"/>
    </source>
</evidence>
<feature type="transmembrane region" description="Helical" evidence="8">
    <location>
        <begin position="286"/>
        <end position="313"/>
    </location>
</feature>
<dbReference type="InterPro" id="IPR039421">
    <property type="entry name" value="Type_1_exporter"/>
</dbReference>
<reference evidence="11" key="1">
    <citation type="submission" date="2023-03" db="EMBL/GenBank/DDBJ databases">
        <authorList>
            <person name="Shen W."/>
            <person name="Cai J."/>
        </authorList>
    </citation>
    <scope>NUCLEOTIDE SEQUENCE</scope>
    <source>
        <strain evidence="11">K72-2</strain>
    </source>
</reference>
<feature type="transmembrane region" description="Helical" evidence="8">
    <location>
        <begin position="171"/>
        <end position="188"/>
    </location>
</feature>
<evidence type="ECO:0000256" key="4">
    <source>
        <dbReference type="ARBA" id="ARBA00022741"/>
    </source>
</evidence>
<dbReference type="Proteomes" id="UP001268896">
    <property type="component" value="Unassembled WGS sequence"/>
</dbReference>
<evidence type="ECO:0000259" key="9">
    <source>
        <dbReference type="PROSITE" id="PS50893"/>
    </source>
</evidence>
<accession>A0AAW8UW79</accession>
<dbReference type="CDD" id="cd03254">
    <property type="entry name" value="ABCC_Glucan_exporter_like"/>
    <property type="match status" value="1"/>
</dbReference>
<dbReference type="CDD" id="cd18547">
    <property type="entry name" value="ABC_6TM_Tm288_like"/>
    <property type="match status" value="1"/>
</dbReference>
<dbReference type="SMART" id="SM00382">
    <property type="entry name" value="AAA"/>
    <property type="match status" value="1"/>
</dbReference>
<dbReference type="AlphaFoldDB" id="A0AAW8UW79"/>
<dbReference type="GO" id="GO:0015421">
    <property type="term" value="F:ABC-type oligopeptide transporter activity"/>
    <property type="evidence" value="ECO:0007669"/>
    <property type="project" value="TreeGrafter"/>
</dbReference>
<dbReference type="RefSeq" id="WP_311904723.1">
    <property type="nucleotide sequence ID" value="NZ_JARQDV010000037.1"/>
</dbReference>
<protein>
    <submittedName>
        <fullName evidence="11">ABC transporter ATP-binding protein</fullName>
    </submittedName>
</protein>
<dbReference type="Pfam" id="PF00005">
    <property type="entry name" value="ABC_tran"/>
    <property type="match status" value="1"/>
</dbReference>
<dbReference type="SUPFAM" id="SSF90123">
    <property type="entry name" value="ABC transporter transmembrane region"/>
    <property type="match status" value="1"/>
</dbReference>
<keyword evidence="6 8" id="KW-1133">Transmembrane helix</keyword>
<keyword evidence="5 11" id="KW-0067">ATP-binding</keyword>